<keyword evidence="10" id="KW-0032">Aminotransferase</keyword>
<evidence type="ECO:0000313" key="10">
    <source>
        <dbReference type="EMBL" id="GHO96722.1"/>
    </source>
</evidence>
<evidence type="ECO:0000256" key="8">
    <source>
        <dbReference type="ARBA" id="ARBA00023244"/>
    </source>
</evidence>
<dbReference type="PANTHER" id="PTHR43713">
    <property type="entry name" value="GLUTAMATE-1-SEMIALDEHYDE 2,1-AMINOMUTASE"/>
    <property type="match status" value="1"/>
</dbReference>
<evidence type="ECO:0000256" key="7">
    <source>
        <dbReference type="ARBA" id="ARBA00023235"/>
    </source>
</evidence>
<comment type="catalytic activity">
    <reaction evidence="1">
        <text>(S)-4-amino-5-oxopentanoate = 5-aminolevulinate</text>
        <dbReference type="Rhea" id="RHEA:14265"/>
        <dbReference type="ChEBI" id="CHEBI:57501"/>
        <dbReference type="ChEBI" id="CHEBI:356416"/>
        <dbReference type="EC" id="5.4.3.8"/>
    </reaction>
</comment>
<dbReference type="InterPro" id="IPR015424">
    <property type="entry name" value="PyrdxlP-dep_Trfase"/>
</dbReference>
<dbReference type="AlphaFoldDB" id="A0A8J3N727"/>
<evidence type="ECO:0000256" key="2">
    <source>
        <dbReference type="ARBA" id="ARBA00001933"/>
    </source>
</evidence>
<dbReference type="InterPro" id="IPR005814">
    <property type="entry name" value="Aminotrans_3"/>
</dbReference>
<gene>
    <name evidence="10" type="ORF">KSF_067700</name>
</gene>
<evidence type="ECO:0000256" key="5">
    <source>
        <dbReference type="ARBA" id="ARBA00012143"/>
    </source>
</evidence>
<dbReference type="Gene3D" id="3.40.640.10">
    <property type="entry name" value="Type I PLP-dependent aspartate aminotransferase-like (Major domain)"/>
    <property type="match status" value="1"/>
</dbReference>
<dbReference type="Pfam" id="PF00202">
    <property type="entry name" value="Aminotran_3"/>
    <property type="match status" value="1"/>
</dbReference>
<keyword evidence="7" id="KW-0413">Isomerase</keyword>
<dbReference type="FunFam" id="3.40.640.10:FF:000021">
    <property type="entry name" value="Glutamate-1-semialdehyde 2,1-aminomutase"/>
    <property type="match status" value="1"/>
</dbReference>
<comment type="pathway">
    <text evidence="3">Porphyrin-containing compound metabolism; protoporphyrin-IX biosynthesis; 5-aminolevulinate from L-glutamyl-tRNA(Glu): step 2/2.</text>
</comment>
<dbReference type="EC" id="5.4.3.8" evidence="5"/>
<comment type="caution">
    <text evidence="10">The sequence shown here is derived from an EMBL/GenBank/DDBJ whole genome shotgun (WGS) entry which is preliminary data.</text>
</comment>
<dbReference type="PANTHER" id="PTHR43713:SF3">
    <property type="entry name" value="GLUTAMATE-1-SEMIALDEHYDE 2,1-AMINOMUTASE 1, CHLOROPLASTIC-RELATED"/>
    <property type="match status" value="1"/>
</dbReference>
<dbReference type="InterPro" id="IPR015421">
    <property type="entry name" value="PyrdxlP-dep_Trfase_major"/>
</dbReference>
<name>A0A8J3N727_9CHLR</name>
<keyword evidence="6 9" id="KW-0663">Pyridoxal phosphate</keyword>
<comment type="similarity">
    <text evidence="4">Belongs to the class-III pyridoxal-phosphate-dependent aminotransferase family. HemL subfamily.</text>
</comment>
<accession>A0A8J3N727</accession>
<evidence type="ECO:0000256" key="3">
    <source>
        <dbReference type="ARBA" id="ARBA00004819"/>
    </source>
</evidence>
<dbReference type="GO" id="GO:0006779">
    <property type="term" value="P:porphyrin-containing compound biosynthetic process"/>
    <property type="evidence" value="ECO:0007669"/>
    <property type="project" value="UniProtKB-KW"/>
</dbReference>
<dbReference type="SUPFAM" id="SSF53383">
    <property type="entry name" value="PLP-dependent transferases"/>
    <property type="match status" value="1"/>
</dbReference>
<dbReference type="GO" id="GO:0008483">
    <property type="term" value="F:transaminase activity"/>
    <property type="evidence" value="ECO:0007669"/>
    <property type="project" value="UniProtKB-KW"/>
</dbReference>
<dbReference type="InterPro" id="IPR015422">
    <property type="entry name" value="PyrdxlP-dep_Trfase_small"/>
</dbReference>
<reference evidence="10" key="1">
    <citation type="submission" date="2020-10" db="EMBL/GenBank/DDBJ databases">
        <title>Taxonomic study of unclassified bacteria belonging to the class Ktedonobacteria.</title>
        <authorList>
            <person name="Yabe S."/>
            <person name="Wang C.M."/>
            <person name="Zheng Y."/>
            <person name="Sakai Y."/>
            <person name="Cavaletti L."/>
            <person name="Monciardini P."/>
            <person name="Donadio S."/>
        </authorList>
    </citation>
    <scope>NUCLEOTIDE SEQUENCE</scope>
    <source>
        <strain evidence="10">ID150040</strain>
    </source>
</reference>
<dbReference type="CDD" id="cd00610">
    <property type="entry name" value="OAT_like"/>
    <property type="match status" value="1"/>
</dbReference>
<evidence type="ECO:0000256" key="1">
    <source>
        <dbReference type="ARBA" id="ARBA00001579"/>
    </source>
</evidence>
<dbReference type="Gene3D" id="3.90.1150.10">
    <property type="entry name" value="Aspartate Aminotransferase, domain 1"/>
    <property type="match status" value="1"/>
</dbReference>
<keyword evidence="8" id="KW-0627">Porphyrin biosynthesis</keyword>
<proteinExistence type="inferred from homology"/>
<sequence length="457" mass="50555">MLREPITVRPDLVGEIVAREEAEFKKRTPRSHEIHERGKASLPMGVSSSFQAVPPYPLFISRAEGSRIWDYDGNEYIDFHLGFGSLLVGHSHPVLMAALRDQLGKGSLYSLPCPDSVFLAEELVRRFAPIEQVRFCNSGTEATMDAIRLARAHTRRDKIVKIEGAYHGHHDNVLMSTKPSLEAAGPARHPNTVPASQGIPADVKNNTIIAPYNDAEALDQILSEHEGEVAAVITEAVLMNVGIMLPQEGYLQRVRDITRRHGVLLIFDEVKTGVTVAPGGITELYPVEPDLICLAKSIGGGMPIGAFGGREEIMRHINHQEVLHLGTFNGNPMSMRAGLVTLTEIFTPEAHAHANQLSAALAKSYEDLIASTGLPMHVAQIGAKGCAMFRHERARNYRAWLEVDMELSFAYWLFLANRGILFPPGLDDQWTISVQHSQADIEHHARVFHEFVAEISR</sequence>
<dbReference type="Proteomes" id="UP000597444">
    <property type="component" value="Unassembled WGS sequence"/>
</dbReference>
<evidence type="ECO:0000313" key="11">
    <source>
        <dbReference type="Proteomes" id="UP000597444"/>
    </source>
</evidence>
<dbReference type="NCBIfam" id="NF000818">
    <property type="entry name" value="PRK00062.1"/>
    <property type="match status" value="1"/>
</dbReference>
<keyword evidence="11" id="KW-1185">Reference proteome</keyword>
<protein>
    <recommendedName>
        <fullName evidence="5">glutamate-1-semialdehyde 2,1-aminomutase</fullName>
        <ecNumber evidence="5">5.4.3.8</ecNumber>
    </recommendedName>
</protein>
<comment type="cofactor">
    <cofactor evidence="2">
        <name>pyridoxal 5'-phosphate</name>
        <dbReference type="ChEBI" id="CHEBI:597326"/>
    </cofactor>
</comment>
<keyword evidence="10" id="KW-0808">Transferase</keyword>
<evidence type="ECO:0000256" key="4">
    <source>
        <dbReference type="ARBA" id="ARBA00008981"/>
    </source>
</evidence>
<evidence type="ECO:0000256" key="6">
    <source>
        <dbReference type="ARBA" id="ARBA00022898"/>
    </source>
</evidence>
<dbReference type="EMBL" id="BNJK01000001">
    <property type="protein sequence ID" value="GHO96722.1"/>
    <property type="molecule type" value="Genomic_DNA"/>
</dbReference>
<evidence type="ECO:0000256" key="9">
    <source>
        <dbReference type="RuleBase" id="RU003560"/>
    </source>
</evidence>
<dbReference type="GO" id="GO:0030170">
    <property type="term" value="F:pyridoxal phosphate binding"/>
    <property type="evidence" value="ECO:0007669"/>
    <property type="project" value="InterPro"/>
</dbReference>
<dbReference type="GO" id="GO:0042286">
    <property type="term" value="F:glutamate-1-semialdehyde 2,1-aminomutase activity"/>
    <property type="evidence" value="ECO:0007669"/>
    <property type="project" value="UniProtKB-EC"/>
</dbReference>
<dbReference type="RefSeq" id="WP_220207325.1">
    <property type="nucleotide sequence ID" value="NZ_BNJK01000001.1"/>
</dbReference>
<organism evidence="10 11">
    <name type="scientific">Reticulibacter mediterranei</name>
    <dbReference type="NCBI Taxonomy" id="2778369"/>
    <lineage>
        <taxon>Bacteria</taxon>
        <taxon>Bacillati</taxon>
        <taxon>Chloroflexota</taxon>
        <taxon>Ktedonobacteria</taxon>
        <taxon>Ktedonobacterales</taxon>
        <taxon>Reticulibacteraceae</taxon>
        <taxon>Reticulibacter</taxon>
    </lineage>
</organism>